<sequence>MPYHIGVLIGRFILPAFSILGLFERKIIMICDTLKDCYQLTFRVFFVVRKDNFVF</sequence>
<dbReference type="EMBL" id="AE014133">
    <property type="protein sequence ID" value="AAN58206.1"/>
    <property type="molecule type" value="Genomic_DNA"/>
</dbReference>
<protein>
    <submittedName>
        <fullName evidence="2">Uncharacterized protein</fullName>
    </submittedName>
</protein>
<reference evidence="2 3" key="1">
    <citation type="journal article" date="2002" name="Proc. Natl. Acad. Sci. U.S.A.">
        <title>Genome sequence of Streptococcus mutans UA159, a cariogenic dental pathogen.</title>
        <authorList>
            <person name="Ajdic D."/>
            <person name="McShan W.M."/>
            <person name="McLaughlin R.E."/>
            <person name="Savic G."/>
            <person name="Chang J."/>
            <person name="Carson M.B."/>
            <person name="Primeaux C."/>
            <person name="Tian R."/>
            <person name="Kenton S."/>
            <person name="Jia H."/>
            <person name="Lin S."/>
            <person name="Qian Y."/>
            <person name="Li S."/>
            <person name="Zhu H."/>
            <person name="Najar F."/>
            <person name="Lai H."/>
            <person name="White J."/>
            <person name="Roe B.A."/>
            <person name="Ferretti J.J."/>
        </authorList>
    </citation>
    <scope>NUCLEOTIDE SEQUENCE [LARGE SCALE GENOMIC DNA]</scope>
    <source>
        <strain evidence="3">ATCC 700610 / UA159</strain>
    </source>
</reference>
<proteinExistence type="predicted"/>
<name>Q8DVM3_STRMU</name>
<evidence type="ECO:0000313" key="3">
    <source>
        <dbReference type="Proteomes" id="UP000002512"/>
    </source>
</evidence>
<dbReference type="Proteomes" id="UP000002512">
    <property type="component" value="Chromosome"/>
</dbReference>
<dbReference type="HOGENOM" id="CLU_199130_0_0_9"/>
<evidence type="ECO:0000256" key="1">
    <source>
        <dbReference type="SAM" id="Phobius"/>
    </source>
</evidence>
<dbReference type="STRING" id="210007.SMU_457"/>
<keyword evidence="1" id="KW-0812">Transmembrane</keyword>
<gene>
    <name evidence="2" type="ordered locus">SMU_457</name>
</gene>
<organism evidence="2 3">
    <name type="scientific">Streptococcus mutans serotype c (strain ATCC 700610 / UA159)</name>
    <dbReference type="NCBI Taxonomy" id="210007"/>
    <lineage>
        <taxon>Bacteria</taxon>
        <taxon>Bacillati</taxon>
        <taxon>Bacillota</taxon>
        <taxon>Bacilli</taxon>
        <taxon>Lactobacillales</taxon>
        <taxon>Streptococcaceae</taxon>
        <taxon>Streptococcus</taxon>
    </lineage>
</organism>
<keyword evidence="1" id="KW-0472">Membrane</keyword>
<accession>Q8DVM3</accession>
<keyword evidence="3" id="KW-1185">Reference proteome</keyword>
<feature type="transmembrane region" description="Helical" evidence="1">
    <location>
        <begin position="6"/>
        <end position="23"/>
    </location>
</feature>
<keyword evidence="1" id="KW-1133">Transmembrane helix</keyword>
<evidence type="ECO:0000313" key="2">
    <source>
        <dbReference type="EMBL" id="AAN58206.1"/>
    </source>
</evidence>
<dbReference type="KEGG" id="smu:SMU_457"/>
<dbReference type="AlphaFoldDB" id="Q8DVM3"/>